<protein>
    <submittedName>
        <fullName evidence="3">YhcN/YlaJ family sporulation lipoprotein</fullName>
    </submittedName>
</protein>
<gene>
    <name evidence="3" type="ORF">J2S06_001890</name>
</gene>
<keyword evidence="2" id="KW-0732">Signal</keyword>
<dbReference type="Pfam" id="PF09580">
    <property type="entry name" value="Spore_YhcN_YlaJ"/>
    <property type="match status" value="1"/>
</dbReference>
<feature type="compositionally biased region" description="Basic and acidic residues" evidence="1">
    <location>
        <begin position="166"/>
        <end position="192"/>
    </location>
</feature>
<evidence type="ECO:0000313" key="3">
    <source>
        <dbReference type="EMBL" id="MDQ0162813.1"/>
    </source>
</evidence>
<feature type="region of interest" description="Disordered" evidence="1">
    <location>
        <begin position="162"/>
        <end position="201"/>
    </location>
</feature>
<dbReference type="EMBL" id="JAUSTR010000006">
    <property type="protein sequence ID" value="MDQ0162813.1"/>
    <property type="molecule type" value="Genomic_DNA"/>
</dbReference>
<keyword evidence="4" id="KW-1185">Reference proteome</keyword>
<feature type="signal peptide" evidence="2">
    <location>
        <begin position="1"/>
        <end position="20"/>
    </location>
</feature>
<dbReference type="NCBIfam" id="TIGR02898">
    <property type="entry name" value="spore_YhcN_YlaJ"/>
    <property type="match status" value="1"/>
</dbReference>
<dbReference type="RefSeq" id="WP_044747266.1">
    <property type="nucleotide sequence ID" value="NZ_JAUSTR010000006.1"/>
</dbReference>
<accession>A0ABT9VPD4</accession>
<sequence>MRIVLILVVFLLTFLTGCSANENAHEDVPDEYKTRAITVKDSVQEKVDRKTGQQIAKHLVELANRVPDVQNTTAVVLGQYAVVGIDVDQNLDRNKVESIKYSVAEALKHDPYGANAVVVADPDTIKRLQNIAASIQDGRPIGGILDELAAIVGRVMPNIPSDIIDNQEKKPTKQFEDQLPQNKERQLKKEQNDQSNQQMKK</sequence>
<proteinExistence type="predicted"/>
<dbReference type="PROSITE" id="PS51257">
    <property type="entry name" value="PROKAR_LIPOPROTEIN"/>
    <property type="match status" value="1"/>
</dbReference>
<reference evidence="3 4" key="1">
    <citation type="submission" date="2023-07" db="EMBL/GenBank/DDBJ databases">
        <title>Genomic Encyclopedia of Type Strains, Phase IV (KMG-IV): sequencing the most valuable type-strain genomes for metagenomic binning, comparative biology and taxonomic classification.</title>
        <authorList>
            <person name="Goeker M."/>
        </authorList>
    </citation>
    <scope>NUCLEOTIDE SEQUENCE [LARGE SCALE GENOMIC DNA]</scope>
    <source>
        <strain evidence="3 4">DSM 19092</strain>
    </source>
</reference>
<dbReference type="InterPro" id="IPR014247">
    <property type="entry name" value="Spore_lipoprot_YhcN/YlaJ"/>
</dbReference>
<dbReference type="Proteomes" id="UP001225646">
    <property type="component" value="Unassembled WGS sequence"/>
</dbReference>
<organism evidence="3 4">
    <name type="scientific">Aeribacillus alveayuensis</name>
    <dbReference type="NCBI Taxonomy" id="279215"/>
    <lineage>
        <taxon>Bacteria</taxon>
        <taxon>Bacillati</taxon>
        <taxon>Bacillota</taxon>
        <taxon>Bacilli</taxon>
        <taxon>Bacillales</taxon>
        <taxon>Bacillaceae</taxon>
        <taxon>Aeribacillus</taxon>
    </lineage>
</organism>
<keyword evidence="3" id="KW-0449">Lipoprotein</keyword>
<name>A0ABT9VPD4_9BACI</name>
<evidence type="ECO:0000256" key="2">
    <source>
        <dbReference type="SAM" id="SignalP"/>
    </source>
</evidence>
<comment type="caution">
    <text evidence="3">The sequence shown here is derived from an EMBL/GenBank/DDBJ whole genome shotgun (WGS) entry which is preliminary data.</text>
</comment>
<evidence type="ECO:0000256" key="1">
    <source>
        <dbReference type="SAM" id="MobiDB-lite"/>
    </source>
</evidence>
<dbReference type="InterPro" id="IPR019076">
    <property type="entry name" value="Spore_lipoprot_YhcN/YlaJ-like"/>
</dbReference>
<feature type="chain" id="PRO_5047059925" evidence="2">
    <location>
        <begin position="21"/>
        <end position="201"/>
    </location>
</feature>
<evidence type="ECO:0000313" key="4">
    <source>
        <dbReference type="Proteomes" id="UP001225646"/>
    </source>
</evidence>